<dbReference type="Proteomes" id="UP001497700">
    <property type="component" value="Unassembled WGS sequence"/>
</dbReference>
<name>A0ACB9YKF8_9PEZI</name>
<comment type="caution">
    <text evidence="1">The sequence shown here is derived from an EMBL/GenBank/DDBJ whole genome shotgun (WGS) entry which is preliminary data.</text>
</comment>
<sequence length="117" mass="11854">MAAPRSTEASQGSAGVGSGSRPPANPAFSNARVSHYVHESIAPVNAALQFGVSCERDHTKLVDTVDFLLSSQQQAGNPALVTPSGSHSEGGQSGDASVRSMAADVADSTKGVGARFE</sequence>
<protein>
    <submittedName>
        <fullName evidence="1">Uncharacterized protein</fullName>
    </submittedName>
</protein>
<dbReference type="EMBL" id="MU393635">
    <property type="protein sequence ID" value="KAI4859423.1"/>
    <property type="molecule type" value="Genomic_DNA"/>
</dbReference>
<gene>
    <name evidence="1" type="ORF">F4820DRAFT_167052</name>
</gene>
<organism evidence="1 2">
    <name type="scientific">Hypoxylon rubiginosum</name>
    <dbReference type="NCBI Taxonomy" id="110542"/>
    <lineage>
        <taxon>Eukaryota</taxon>
        <taxon>Fungi</taxon>
        <taxon>Dikarya</taxon>
        <taxon>Ascomycota</taxon>
        <taxon>Pezizomycotina</taxon>
        <taxon>Sordariomycetes</taxon>
        <taxon>Xylariomycetidae</taxon>
        <taxon>Xylariales</taxon>
        <taxon>Hypoxylaceae</taxon>
        <taxon>Hypoxylon</taxon>
    </lineage>
</organism>
<proteinExistence type="predicted"/>
<evidence type="ECO:0000313" key="2">
    <source>
        <dbReference type="Proteomes" id="UP001497700"/>
    </source>
</evidence>
<keyword evidence="2" id="KW-1185">Reference proteome</keyword>
<evidence type="ECO:0000313" key="1">
    <source>
        <dbReference type="EMBL" id="KAI4859423.1"/>
    </source>
</evidence>
<accession>A0ACB9YKF8</accession>
<reference evidence="1 2" key="1">
    <citation type="journal article" date="2022" name="New Phytol.">
        <title>Ecological generalism drives hyperdiversity of secondary metabolite gene clusters in xylarialean endophytes.</title>
        <authorList>
            <person name="Franco M.E.E."/>
            <person name="Wisecaver J.H."/>
            <person name="Arnold A.E."/>
            <person name="Ju Y.M."/>
            <person name="Slot J.C."/>
            <person name="Ahrendt S."/>
            <person name="Moore L.P."/>
            <person name="Eastman K.E."/>
            <person name="Scott K."/>
            <person name="Konkel Z."/>
            <person name="Mondo S.J."/>
            <person name="Kuo A."/>
            <person name="Hayes R.D."/>
            <person name="Haridas S."/>
            <person name="Andreopoulos B."/>
            <person name="Riley R."/>
            <person name="LaButti K."/>
            <person name="Pangilinan J."/>
            <person name="Lipzen A."/>
            <person name="Amirebrahimi M."/>
            <person name="Yan J."/>
            <person name="Adam C."/>
            <person name="Keymanesh K."/>
            <person name="Ng V."/>
            <person name="Louie K."/>
            <person name="Northen T."/>
            <person name="Drula E."/>
            <person name="Henrissat B."/>
            <person name="Hsieh H.M."/>
            <person name="Youens-Clark K."/>
            <person name="Lutzoni F."/>
            <person name="Miadlikowska J."/>
            <person name="Eastwood D.C."/>
            <person name="Hamelin R.C."/>
            <person name="Grigoriev I.V."/>
            <person name="U'Ren J.M."/>
        </authorList>
    </citation>
    <scope>NUCLEOTIDE SEQUENCE [LARGE SCALE GENOMIC DNA]</scope>
    <source>
        <strain evidence="1 2">CBS 119005</strain>
    </source>
</reference>